<keyword evidence="2" id="KW-1185">Reference proteome</keyword>
<dbReference type="Proteomes" id="UP000249688">
    <property type="component" value="Unassembled WGS sequence"/>
</dbReference>
<proteinExistence type="predicted"/>
<comment type="caution">
    <text evidence="1">The sequence shown here is derived from an EMBL/GenBank/DDBJ whole genome shotgun (WGS) entry which is preliminary data.</text>
</comment>
<reference evidence="1 2" key="1">
    <citation type="submission" date="2018-06" db="EMBL/GenBank/DDBJ databases">
        <title>Genomic Encyclopedia of Archaeal and Bacterial Type Strains, Phase II (KMG-II): from individual species to whole genera.</title>
        <authorList>
            <person name="Goeker M."/>
        </authorList>
    </citation>
    <scope>NUCLEOTIDE SEQUENCE [LARGE SCALE GENOMIC DNA]</scope>
    <source>
        <strain evidence="1 2">DSM 24525</strain>
    </source>
</reference>
<evidence type="ECO:0000313" key="2">
    <source>
        <dbReference type="Proteomes" id="UP000249688"/>
    </source>
</evidence>
<dbReference type="EMBL" id="QKYU01000016">
    <property type="protein sequence ID" value="PZW43160.1"/>
    <property type="molecule type" value="Genomic_DNA"/>
</dbReference>
<dbReference type="AlphaFoldDB" id="A0A2W7K6L9"/>
<gene>
    <name evidence="1" type="ORF">C8P66_11681</name>
</gene>
<protein>
    <submittedName>
        <fullName evidence="1">Uncharacterized protein YigA (DUF484 family)</fullName>
    </submittedName>
</protein>
<name>A0A2W7K6L9_9PROT</name>
<sequence>MNAPKQPLPAPATTDAAAVAAWLAAHPRFLAEHPALYAVLEPPVRLHGEVFADHMAAMLAAARTGGRVAAARREAAQSLAACVQAAVLALVEQPDPRATVAEDWPRLLNLAVCKVVPLAAGLMPQSRTVLLRDGPATTAALHGEAAPLVVRDALLRLELPEPMLLVLGAREAQALPMRGGLGALEFLARALAAVLRR</sequence>
<evidence type="ECO:0000313" key="1">
    <source>
        <dbReference type="EMBL" id="PZW43160.1"/>
    </source>
</evidence>
<dbReference type="OrthoDB" id="7200179at2"/>
<dbReference type="RefSeq" id="WP_111399030.1">
    <property type="nucleotide sequence ID" value="NZ_QKYU01000016.1"/>
</dbReference>
<accession>A0A2W7K6L9</accession>
<organism evidence="1 2">
    <name type="scientific">Humitalea rosea</name>
    <dbReference type="NCBI Taxonomy" id="990373"/>
    <lineage>
        <taxon>Bacteria</taxon>
        <taxon>Pseudomonadati</taxon>
        <taxon>Pseudomonadota</taxon>
        <taxon>Alphaproteobacteria</taxon>
        <taxon>Acetobacterales</taxon>
        <taxon>Roseomonadaceae</taxon>
        <taxon>Humitalea</taxon>
    </lineage>
</organism>